<dbReference type="OrthoDB" id="714416at2"/>
<dbReference type="InterPro" id="IPR011990">
    <property type="entry name" value="TPR-like_helical_dom_sf"/>
</dbReference>
<sequence>MPKQQIDPLFQLIKSISKSEKRNFKLYANRISSEKETKFLQLFDVLDKMDEYHEAIILKKAKDIKQSQLPNLKAHLYKQLLTSLRLTQINHDISISIREQIDHAKVLYNKGLYQQSLRILDKTKALAWKNKKNILIFEIVQFEKLIESQYVTKSIENRAEEITKEATEISKIMDGVVFFSNMSIRLYGLYLKVGYVRNEKDLLMVKEFFNTNLYPYDIQTLSFFEKLYLFQSYVWYYLIVQDFLMCYKYAQKWVDLFQTNPEMIHIHTDLYLKGLNNVLVALFYTNHVTKFKTNLHLLRKLENEEQFNHNSNLNILLHMFLYMHRINRHFMDGTFNKGIHLIPKIESFLEENKFGMDNHRALVFYYKIACLYFGNGQYKEAIKYLNRISDVRDTTLRGDIHCFGRILNLISHYELENTELLEYQIRSTYRFLAKMEDLQEVQKYILRFLRKLSSISPDQLKDELKKSRVDLQKWVNDPFEKRAFLYLDIISWLDSKIENRPVQEVIMEKIEKSKR</sequence>
<gene>
    <name evidence="1" type="ORF">ALGA_2198</name>
</gene>
<keyword evidence="2" id="KW-1185">Reference proteome</keyword>
<protein>
    <recommendedName>
        <fullName evidence="3">MalT-like TPR region domain-containing protein</fullName>
    </recommendedName>
</protein>
<reference evidence="1 2" key="1">
    <citation type="journal article" date="2018" name="Mar. Genomics">
        <title>Complete genome sequence of Marinifilaceae bacterium strain SPP2, isolated from the Antarctic marine sediment.</title>
        <authorList>
            <person name="Watanabe M."/>
            <person name="Kojima H."/>
            <person name="Fukui M."/>
        </authorList>
    </citation>
    <scope>NUCLEOTIDE SEQUENCE [LARGE SCALE GENOMIC DNA]</scope>
    <source>
        <strain evidence="1 2">SPP2</strain>
    </source>
</reference>
<reference evidence="2" key="2">
    <citation type="journal article" date="2020" name="Antonie Van Leeuwenhoek">
        <title>Labilibaculum antarcticum sp. nov., a novel facultative anaerobic, psychrotorelant bacterium isolated from marine sediment of Antarctica.</title>
        <authorList>
            <person name="Watanabe M."/>
            <person name="Kojima H."/>
            <person name="Fukui M."/>
        </authorList>
    </citation>
    <scope>NUCLEOTIDE SEQUENCE [LARGE SCALE GENOMIC DNA]</scope>
    <source>
        <strain evidence="2">SPP2</strain>
    </source>
</reference>
<proteinExistence type="predicted"/>
<dbReference type="RefSeq" id="WP_096429380.1">
    <property type="nucleotide sequence ID" value="NZ_AP018042.1"/>
</dbReference>
<evidence type="ECO:0000313" key="2">
    <source>
        <dbReference type="Proteomes" id="UP000218267"/>
    </source>
</evidence>
<dbReference type="Gene3D" id="1.25.40.10">
    <property type="entry name" value="Tetratricopeptide repeat domain"/>
    <property type="match status" value="1"/>
</dbReference>
<dbReference type="KEGG" id="mbas:ALGA_2198"/>
<evidence type="ECO:0008006" key="3">
    <source>
        <dbReference type="Google" id="ProtNLM"/>
    </source>
</evidence>
<organism evidence="1 2">
    <name type="scientific">Labilibaculum antarcticum</name>
    <dbReference type="NCBI Taxonomy" id="1717717"/>
    <lineage>
        <taxon>Bacteria</taxon>
        <taxon>Pseudomonadati</taxon>
        <taxon>Bacteroidota</taxon>
        <taxon>Bacteroidia</taxon>
        <taxon>Marinilabiliales</taxon>
        <taxon>Marinifilaceae</taxon>
        <taxon>Labilibaculum</taxon>
    </lineage>
</organism>
<evidence type="ECO:0000313" key="1">
    <source>
        <dbReference type="EMBL" id="BAX80531.1"/>
    </source>
</evidence>
<dbReference type="Proteomes" id="UP000218267">
    <property type="component" value="Chromosome"/>
</dbReference>
<dbReference type="EMBL" id="AP018042">
    <property type="protein sequence ID" value="BAX80531.1"/>
    <property type="molecule type" value="Genomic_DNA"/>
</dbReference>
<accession>A0A1Y1CMN7</accession>
<name>A0A1Y1CMN7_9BACT</name>
<dbReference type="AlphaFoldDB" id="A0A1Y1CMN7"/>
<dbReference type="SUPFAM" id="SSF48452">
    <property type="entry name" value="TPR-like"/>
    <property type="match status" value="1"/>
</dbReference>